<evidence type="ECO:0000313" key="2">
    <source>
        <dbReference type="Proteomes" id="UP000182229"/>
    </source>
</evidence>
<dbReference type="Proteomes" id="UP000182229">
    <property type="component" value="Unassembled WGS sequence"/>
</dbReference>
<reference evidence="1 2" key="2">
    <citation type="submission" date="2016-12" db="EMBL/GenBank/DDBJ databases">
        <title>Draft Genome Sequence of Cystobacter ferrugineus Strain Cbfe23.</title>
        <authorList>
            <person name="Akbar S."/>
            <person name="Dowd S.E."/>
            <person name="Stevens D.C."/>
        </authorList>
    </citation>
    <scope>NUCLEOTIDE SEQUENCE [LARGE SCALE GENOMIC DNA]</scope>
    <source>
        <strain evidence="1 2">Cbfe23</strain>
    </source>
</reference>
<gene>
    <name evidence="1" type="ORF">BON30_37625</name>
</gene>
<dbReference type="EMBL" id="MPIN01000013">
    <property type="protein sequence ID" value="OJH35773.1"/>
    <property type="molecule type" value="Genomic_DNA"/>
</dbReference>
<dbReference type="OrthoDB" id="5504993at2"/>
<dbReference type="RefSeq" id="WP_071903348.1">
    <property type="nucleotide sequence ID" value="NZ_MPIN01000013.1"/>
</dbReference>
<accession>A0A1L9B0S7</accession>
<dbReference type="STRING" id="83449.BON30_37625"/>
<keyword evidence="2" id="KW-1185">Reference proteome</keyword>
<dbReference type="AlphaFoldDB" id="A0A1L9B0S7"/>
<name>A0A1L9B0S7_9BACT</name>
<proteinExistence type="predicted"/>
<comment type="caution">
    <text evidence="1">The sequence shown here is derived from an EMBL/GenBank/DDBJ whole genome shotgun (WGS) entry which is preliminary data.</text>
</comment>
<protein>
    <submittedName>
        <fullName evidence="1">Uncharacterized protein</fullName>
    </submittedName>
</protein>
<organism evidence="1 2">
    <name type="scientific">Cystobacter ferrugineus</name>
    <dbReference type="NCBI Taxonomy" id="83449"/>
    <lineage>
        <taxon>Bacteria</taxon>
        <taxon>Pseudomonadati</taxon>
        <taxon>Myxococcota</taxon>
        <taxon>Myxococcia</taxon>
        <taxon>Myxococcales</taxon>
        <taxon>Cystobacterineae</taxon>
        <taxon>Archangiaceae</taxon>
        <taxon>Cystobacter</taxon>
    </lineage>
</organism>
<evidence type="ECO:0000313" key="1">
    <source>
        <dbReference type="EMBL" id="OJH35773.1"/>
    </source>
</evidence>
<sequence>MTLKKRREWARVFIGARHHGFSRLELILFSIACAWKTGSTAPFVVVSRVVLRVEPTRERKAWSVWLPATWPPRVLGALAVSISLRGVLALHPEPIRIDPSPEWPLPEHITTDWLTRDGGAIAVPMPPKRLERQQAPPCLPPPGGQVEINGGCWFEMVGRPPCGQLYEHAGRCYVPVRETPRPPTSIDP</sequence>
<reference evidence="2" key="1">
    <citation type="submission" date="2016-11" db="EMBL/GenBank/DDBJ databases">
        <authorList>
            <person name="Shukria A."/>
            <person name="Stevens D.C."/>
        </authorList>
    </citation>
    <scope>NUCLEOTIDE SEQUENCE [LARGE SCALE GENOMIC DNA]</scope>
    <source>
        <strain evidence="2">Cbfe23</strain>
    </source>
</reference>